<evidence type="ECO:0000313" key="3">
    <source>
        <dbReference type="EMBL" id="AWB32817.1"/>
    </source>
</evidence>
<dbReference type="GO" id="GO:0016740">
    <property type="term" value="F:transferase activity"/>
    <property type="evidence" value="ECO:0007669"/>
    <property type="project" value="UniProtKB-KW"/>
</dbReference>
<dbReference type="RefSeq" id="WP_108620258.1">
    <property type="nucleotide sequence ID" value="NZ_CP028901.1"/>
</dbReference>
<gene>
    <name evidence="3" type="ORF">DBV39_02775</name>
</gene>
<dbReference type="SUPFAM" id="SSF52833">
    <property type="entry name" value="Thioredoxin-like"/>
    <property type="match status" value="1"/>
</dbReference>
<dbReference type="Pfam" id="PF13409">
    <property type="entry name" value="GST_N_2"/>
    <property type="match status" value="1"/>
</dbReference>
<accession>A0A2R4XG86</accession>
<dbReference type="OrthoDB" id="9797500at2"/>
<dbReference type="AlphaFoldDB" id="A0A2R4XG86"/>
<dbReference type="Proteomes" id="UP000244571">
    <property type="component" value="Chromosome"/>
</dbReference>
<dbReference type="PANTHER" id="PTHR43968">
    <property type="match status" value="1"/>
</dbReference>
<dbReference type="EMBL" id="CP028901">
    <property type="protein sequence ID" value="AWB32817.1"/>
    <property type="molecule type" value="Genomic_DNA"/>
</dbReference>
<dbReference type="SFLD" id="SFLDG00358">
    <property type="entry name" value="Main_(cytGST)"/>
    <property type="match status" value="1"/>
</dbReference>
<dbReference type="InterPro" id="IPR036249">
    <property type="entry name" value="Thioredoxin-like_sf"/>
</dbReference>
<evidence type="ECO:0000313" key="4">
    <source>
        <dbReference type="Proteomes" id="UP000244571"/>
    </source>
</evidence>
<protein>
    <submittedName>
        <fullName evidence="3">Glutathione S-transferase family protein</fullName>
    </submittedName>
</protein>
<dbReference type="Gene3D" id="1.20.1050.10">
    <property type="match status" value="1"/>
</dbReference>
<evidence type="ECO:0000259" key="1">
    <source>
        <dbReference type="PROSITE" id="PS50404"/>
    </source>
</evidence>
<dbReference type="PROSITE" id="PS50404">
    <property type="entry name" value="GST_NTER"/>
    <property type="match status" value="1"/>
</dbReference>
<dbReference type="InterPro" id="IPR050983">
    <property type="entry name" value="GST_Omega/HSP26"/>
</dbReference>
<name>A0A2R4XG86_9BURK</name>
<feature type="domain" description="GST C-terminal" evidence="2">
    <location>
        <begin position="87"/>
        <end position="241"/>
    </location>
</feature>
<dbReference type="Pfam" id="PF00043">
    <property type="entry name" value="GST_C"/>
    <property type="match status" value="1"/>
</dbReference>
<dbReference type="PANTHER" id="PTHR43968:SF6">
    <property type="entry name" value="GLUTATHIONE S-TRANSFERASE OMEGA"/>
    <property type="match status" value="1"/>
</dbReference>
<evidence type="ECO:0000259" key="2">
    <source>
        <dbReference type="PROSITE" id="PS50405"/>
    </source>
</evidence>
<dbReference type="InterPro" id="IPR010987">
    <property type="entry name" value="Glutathione-S-Trfase_C-like"/>
</dbReference>
<dbReference type="InterPro" id="IPR040079">
    <property type="entry name" value="Glutathione_S-Trfase"/>
</dbReference>
<dbReference type="InterPro" id="IPR004045">
    <property type="entry name" value="Glutathione_S-Trfase_N"/>
</dbReference>
<dbReference type="Gene3D" id="3.40.30.10">
    <property type="entry name" value="Glutaredoxin"/>
    <property type="match status" value="1"/>
</dbReference>
<keyword evidence="3" id="KW-0808">Transferase</keyword>
<dbReference type="GO" id="GO:0005737">
    <property type="term" value="C:cytoplasm"/>
    <property type="evidence" value="ECO:0007669"/>
    <property type="project" value="TreeGrafter"/>
</dbReference>
<feature type="domain" description="GST N-terminal" evidence="1">
    <location>
        <begin position="1"/>
        <end position="82"/>
    </location>
</feature>
<dbReference type="SUPFAM" id="SSF47616">
    <property type="entry name" value="GST C-terminal domain-like"/>
    <property type="match status" value="1"/>
</dbReference>
<dbReference type="SFLD" id="SFLDS00019">
    <property type="entry name" value="Glutathione_Transferase_(cytos"/>
    <property type="match status" value="1"/>
</dbReference>
<keyword evidence="4" id="KW-1185">Reference proteome</keyword>
<organism evidence="3 4">
    <name type="scientific">Orrella marina</name>
    <dbReference type="NCBI Taxonomy" id="2163011"/>
    <lineage>
        <taxon>Bacteria</taxon>
        <taxon>Pseudomonadati</taxon>
        <taxon>Pseudomonadota</taxon>
        <taxon>Betaproteobacteria</taxon>
        <taxon>Burkholderiales</taxon>
        <taxon>Alcaligenaceae</taxon>
        <taxon>Orrella</taxon>
    </lineage>
</organism>
<dbReference type="InterPro" id="IPR004046">
    <property type="entry name" value="GST_C"/>
</dbReference>
<dbReference type="PROSITE" id="PS50405">
    <property type="entry name" value="GST_CTER"/>
    <property type="match status" value="1"/>
</dbReference>
<sequence length="241" mass="27664">MSLVLYHGWTSSASRRVRLFLEEKGLTYESHEIDLAAQQQHSPEYLRINPNGVIPAIIHDGRALHESATICEYIDEVFPEPPLCPSDPYDRARMRNWVRHVDGLIGNLIRFNWRHRIQKRAESMSDEELEQMIARIPSPERREAWRRVARNPYTETELAQSRSNLEALVREMESMMTGGWLIGGAYSLADIAVVPFIARISEEISPSAVTQAVNPKVTKWWAAIQARPAFERARIDPFMTA</sequence>
<reference evidence="3 4" key="1">
    <citation type="submission" date="2018-04" db="EMBL/GenBank/DDBJ databases">
        <title>Bordetella sp. HZ20 isolated from seawater.</title>
        <authorList>
            <person name="Sun C."/>
        </authorList>
    </citation>
    <scope>NUCLEOTIDE SEQUENCE [LARGE SCALE GENOMIC DNA]</scope>
    <source>
        <strain evidence="3 4">HZ20</strain>
    </source>
</reference>
<dbReference type="KEGG" id="boz:DBV39_02775"/>
<proteinExistence type="predicted"/>
<dbReference type="InterPro" id="IPR036282">
    <property type="entry name" value="Glutathione-S-Trfase_C_sf"/>
</dbReference>
<dbReference type="CDD" id="cd00299">
    <property type="entry name" value="GST_C_family"/>
    <property type="match status" value="1"/>
</dbReference>